<dbReference type="GeneID" id="10499037"/>
<sequence>MKKKLLASIGTVSNIISFILTIVALFLPWYSISIQGTMDQYYDTSVKFGLNSISCTYLNNDSIPVTAHKTFNNFNRGSECYPIIPPSTSLFGLGIGMMISILFFCFSLLPALAAIVLQTTMVFSPRFRVVWVKIAVFVLALVTFLFMILGFIFSSTVHTGLQSYSPDDQHSTSSDEITSKLCDELWCISFQGSSNYSPLIENCYSKWGPASGFKVTISACVFTLVSSIVTLSNSLPKEFKRQREYTKI</sequence>
<reference evidence="3" key="1">
    <citation type="journal article" date="2011" name="Genome Biol.">
        <title>Comparative genomics of the social amoebae Dictyostelium discoideum and Dictyostelium purpureum.</title>
        <authorList>
            <consortium name="US DOE Joint Genome Institute (JGI-PGF)"/>
            <person name="Sucgang R."/>
            <person name="Kuo A."/>
            <person name="Tian X."/>
            <person name="Salerno W."/>
            <person name="Parikh A."/>
            <person name="Feasley C.L."/>
            <person name="Dalin E."/>
            <person name="Tu H."/>
            <person name="Huang E."/>
            <person name="Barry K."/>
            <person name="Lindquist E."/>
            <person name="Shapiro H."/>
            <person name="Bruce D."/>
            <person name="Schmutz J."/>
            <person name="Salamov A."/>
            <person name="Fey P."/>
            <person name="Gaudet P."/>
            <person name="Anjard C."/>
            <person name="Babu M.M."/>
            <person name="Basu S."/>
            <person name="Bushmanova Y."/>
            <person name="van der Wel H."/>
            <person name="Katoh-Kurasawa M."/>
            <person name="Dinh C."/>
            <person name="Coutinho P.M."/>
            <person name="Saito T."/>
            <person name="Elias M."/>
            <person name="Schaap P."/>
            <person name="Kay R.R."/>
            <person name="Henrissat B."/>
            <person name="Eichinger L."/>
            <person name="Rivero F."/>
            <person name="Putnam N.H."/>
            <person name="West C.M."/>
            <person name="Loomis W.F."/>
            <person name="Chisholm R.L."/>
            <person name="Shaulsky G."/>
            <person name="Strassmann J.E."/>
            <person name="Queller D.C."/>
            <person name="Kuspa A."/>
            <person name="Grigoriev I.V."/>
        </authorList>
    </citation>
    <scope>NUCLEOTIDE SEQUENCE [LARGE SCALE GENOMIC DNA]</scope>
    <source>
        <strain evidence="3">QSDP1</strain>
    </source>
</reference>
<dbReference type="AlphaFoldDB" id="F0ZDW3"/>
<keyword evidence="1" id="KW-0812">Transmembrane</keyword>
<keyword evidence="3" id="KW-1185">Reference proteome</keyword>
<dbReference type="InParanoid" id="F0ZDW3"/>
<dbReference type="EMBL" id="GL870989">
    <property type="protein sequence ID" value="EGC37871.1"/>
    <property type="molecule type" value="Genomic_DNA"/>
</dbReference>
<keyword evidence="1" id="KW-0472">Membrane</keyword>
<evidence type="ECO:0000313" key="2">
    <source>
        <dbReference type="EMBL" id="EGC37871.1"/>
    </source>
</evidence>
<gene>
    <name evidence="2" type="ORF">DICPUDRAFT_149495</name>
</gene>
<dbReference type="VEuPathDB" id="AmoebaDB:DICPUDRAFT_149495"/>
<feature type="transmembrane region" description="Helical" evidence="1">
    <location>
        <begin position="12"/>
        <end position="32"/>
    </location>
</feature>
<evidence type="ECO:0000256" key="1">
    <source>
        <dbReference type="SAM" id="Phobius"/>
    </source>
</evidence>
<dbReference type="RefSeq" id="XP_003285621.1">
    <property type="nucleotide sequence ID" value="XM_003285573.1"/>
</dbReference>
<accession>F0ZDW3</accession>
<keyword evidence="1" id="KW-1133">Transmembrane helix</keyword>
<dbReference type="PANTHER" id="PTHR38736:SF1">
    <property type="entry name" value="TRANSMEMBRANE PROTEIN"/>
    <property type="match status" value="1"/>
</dbReference>
<proteinExistence type="predicted"/>
<name>F0ZDW3_DICPU</name>
<evidence type="ECO:0000313" key="3">
    <source>
        <dbReference type="Proteomes" id="UP000001064"/>
    </source>
</evidence>
<feature type="transmembrane region" description="Helical" evidence="1">
    <location>
        <begin position="215"/>
        <end position="235"/>
    </location>
</feature>
<protein>
    <submittedName>
        <fullName evidence="2">Uncharacterized protein</fullName>
    </submittedName>
</protein>
<feature type="transmembrane region" description="Helical" evidence="1">
    <location>
        <begin position="129"/>
        <end position="153"/>
    </location>
</feature>
<dbReference type="PANTHER" id="PTHR38736">
    <property type="entry name" value="TRANSMEMBRANE PROTEIN-RELATED"/>
    <property type="match status" value="1"/>
</dbReference>
<feature type="transmembrane region" description="Helical" evidence="1">
    <location>
        <begin position="91"/>
        <end position="117"/>
    </location>
</feature>
<dbReference type="KEGG" id="dpp:DICPUDRAFT_149495"/>
<dbReference type="Proteomes" id="UP000001064">
    <property type="component" value="Unassembled WGS sequence"/>
</dbReference>
<organism evidence="2 3">
    <name type="scientific">Dictyostelium purpureum</name>
    <name type="common">Slime mold</name>
    <dbReference type="NCBI Taxonomy" id="5786"/>
    <lineage>
        <taxon>Eukaryota</taxon>
        <taxon>Amoebozoa</taxon>
        <taxon>Evosea</taxon>
        <taxon>Eumycetozoa</taxon>
        <taxon>Dictyostelia</taxon>
        <taxon>Dictyosteliales</taxon>
        <taxon>Dictyosteliaceae</taxon>
        <taxon>Dictyostelium</taxon>
    </lineage>
</organism>